<evidence type="ECO:0000256" key="7">
    <source>
        <dbReference type="ARBA" id="ARBA00022801"/>
    </source>
</evidence>
<keyword evidence="9" id="KW-0573">Peptidoglycan synthesis</keyword>
<evidence type="ECO:0000259" key="15">
    <source>
        <dbReference type="Pfam" id="PF03717"/>
    </source>
</evidence>
<dbReference type="Pfam" id="PF00905">
    <property type="entry name" value="Transpeptidase"/>
    <property type="match status" value="1"/>
</dbReference>
<dbReference type="NCBIfam" id="TIGR03423">
    <property type="entry name" value="pbp2_mrdA"/>
    <property type="match status" value="1"/>
</dbReference>
<dbReference type="PANTHER" id="PTHR30627:SF2">
    <property type="entry name" value="PEPTIDOGLYCAN D,D-TRANSPEPTIDASE MRDA"/>
    <property type="match status" value="1"/>
</dbReference>
<dbReference type="GO" id="GO:0071555">
    <property type="term" value="P:cell wall organization"/>
    <property type="evidence" value="ECO:0007669"/>
    <property type="project" value="UniProtKB-KW"/>
</dbReference>
<dbReference type="Gene3D" id="3.40.710.10">
    <property type="entry name" value="DD-peptidase/beta-lactamase superfamily"/>
    <property type="match status" value="1"/>
</dbReference>
<protein>
    <submittedName>
        <fullName evidence="16">Penicillin-binding protein 2</fullName>
    </submittedName>
</protein>
<dbReference type="Gene3D" id="3.90.1310.10">
    <property type="entry name" value="Penicillin-binding protein 2a (Domain 2)"/>
    <property type="match status" value="1"/>
</dbReference>
<dbReference type="GO" id="GO:0008360">
    <property type="term" value="P:regulation of cell shape"/>
    <property type="evidence" value="ECO:0007669"/>
    <property type="project" value="UniProtKB-KW"/>
</dbReference>
<evidence type="ECO:0000256" key="1">
    <source>
        <dbReference type="ARBA" id="ARBA00004167"/>
    </source>
</evidence>
<dbReference type="PANTHER" id="PTHR30627">
    <property type="entry name" value="PEPTIDOGLYCAN D,D-TRANSPEPTIDASE"/>
    <property type="match status" value="1"/>
</dbReference>
<evidence type="ECO:0000256" key="13">
    <source>
        <dbReference type="SAM" id="Phobius"/>
    </source>
</evidence>
<dbReference type="GO" id="GO:0008658">
    <property type="term" value="F:penicillin binding"/>
    <property type="evidence" value="ECO:0007669"/>
    <property type="project" value="InterPro"/>
</dbReference>
<dbReference type="InterPro" id="IPR005311">
    <property type="entry name" value="PBP_dimer"/>
</dbReference>
<name>A0A1F5QCM6_9BACT</name>
<keyword evidence="4" id="KW-0997">Cell inner membrane</keyword>
<keyword evidence="8" id="KW-0133">Cell shape</keyword>
<reference evidence="16 17" key="1">
    <citation type="journal article" date="2016" name="Nat. Commun.">
        <title>Thousands of microbial genomes shed light on interconnected biogeochemical processes in an aquifer system.</title>
        <authorList>
            <person name="Anantharaman K."/>
            <person name="Brown C.T."/>
            <person name="Hug L.A."/>
            <person name="Sharon I."/>
            <person name="Castelle C.J."/>
            <person name="Probst A.J."/>
            <person name="Thomas B.C."/>
            <person name="Singh A."/>
            <person name="Wilkins M.J."/>
            <person name="Karaoz U."/>
            <person name="Brodie E.L."/>
            <person name="Williams K.H."/>
            <person name="Hubbard S.S."/>
            <person name="Banfield J.F."/>
        </authorList>
    </citation>
    <scope>NUCLEOTIDE SEQUENCE [LARGE SCALE GENOMIC DNA]</scope>
</reference>
<dbReference type="GO" id="GO:0009252">
    <property type="term" value="P:peptidoglycan biosynthetic process"/>
    <property type="evidence" value="ECO:0007669"/>
    <property type="project" value="UniProtKB-KW"/>
</dbReference>
<dbReference type="GO" id="GO:0071972">
    <property type="term" value="F:peptidoglycan L,D-transpeptidase activity"/>
    <property type="evidence" value="ECO:0007669"/>
    <property type="project" value="TreeGrafter"/>
</dbReference>
<evidence type="ECO:0000256" key="6">
    <source>
        <dbReference type="ARBA" id="ARBA00022692"/>
    </source>
</evidence>
<dbReference type="Pfam" id="PF03717">
    <property type="entry name" value="PBP_dimer"/>
    <property type="match status" value="1"/>
</dbReference>
<evidence type="ECO:0000256" key="10">
    <source>
        <dbReference type="ARBA" id="ARBA00022989"/>
    </source>
</evidence>
<dbReference type="SUPFAM" id="SSF56519">
    <property type="entry name" value="Penicillin binding protein dimerisation domain"/>
    <property type="match status" value="1"/>
</dbReference>
<keyword evidence="6 13" id="KW-0812">Transmembrane</keyword>
<feature type="transmembrane region" description="Helical" evidence="13">
    <location>
        <begin position="54"/>
        <end position="72"/>
    </location>
</feature>
<keyword evidence="7" id="KW-0378">Hydrolase</keyword>
<keyword evidence="3" id="KW-1003">Cell membrane</keyword>
<proteinExistence type="predicted"/>
<comment type="caution">
    <text evidence="16">The sequence shown here is derived from an EMBL/GenBank/DDBJ whole genome shotgun (WGS) entry which is preliminary data.</text>
</comment>
<evidence type="ECO:0000256" key="2">
    <source>
        <dbReference type="ARBA" id="ARBA00004236"/>
    </source>
</evidence>
<keyword evidence="12" id="KW-0961">Cell wall biogenesis/degradation</keyword>
<dbReference type="GO" id="GO:0005886">
    <property type="term" value="C:plasma membrane"/>
    <property type="evidence" value="ECO:0007669"/>
    <property type="project" value="UniProtKB-SubCell"/>
</dbReference>
<evidence type="ECO:0000256" key="4">
    <source>
        <dbReference type="ARBA" id="ARBA00022519"/>
    </source>
</evidence>
<evidence type="ECO:0000256" key="12">
    <source>
        <dbReference type="ARBA" id="ARBA00023316"/>
    </source>
</evidence>
<keyword evidence="10 13" id="KW-1133">Transmembrane helix</keyword>
<dbReference type="InterPro" id="IPR050515">
    <property type="entry name" value="Beta-lactam/transpept"/>
</dbReference>
<evidence type="ECO:0000256" key="3">
    <source>
        <dbReference type="ARBA" id="ARBA00022475"/>
    </source>
</evidence>
<accession>A0A1F5QCM6</accession>
<dbReference type="GO" id="GO:0009002">
    <property type="term" value="F:serine-type D-Ala-D-Ala carboxypeptidase activity"/>
    <property type="evidence" value="ECO:0007669"/>
    <property type="project" value="InterPro"/>
</dbReference>
<dbReference type="AlphaFoldDB" id="A0A1F5QCM6"/>
<gene>
    <name evidence="16" type="ORF">A3J05_02035</name>
</gene>
<comment type="subcellular location">
    <subcellularLocation>
        <location evidence="2">Cell membrane</location>
    </subcellularLocation>
    <subcellularLocation>
        <location evidence="1">Membrane</location>
        <topology evidence="1">Single-pass membrane protein</topology>
    </subcellularLocation>
</comment>
<dbReference type="InterPro" id="IPR036138">
    <property type="entry name" value="PBP_dimer_sf"/>
</dbReference>
<sequence>MSRRHPFDLNDSLEDSGILVNPGEDRLDFEESFMDGDAVARLERASTGRPYPKSITLLTITLFVFLVGRLYYLTVSKYDDYRAIAEGNRLRIEYVPAPRGTAFDSRGEILASNKPSFEIVAIPLDLPKDDAQRQKVIAGASQILQMPSDEITKIIANGEGQVFQSVLVKQNIQREQALIFQEREGELPGFRIVNTPIRDYNRTPAALAHLLGYVGKLNPDEYKEKRDLGYLFNDSIGKTGLEFMYENDLRGQFGERQVEVDARGIVKRIFGEKKAVPGDNIILNIDAQLQDKAYELMAKRLRALNRSKAAVIAMDPRSGRILSYISLPGFDNNVFAEGISSSDYAALAEDEDQPLFNRAIGGIYPPGSTVKPMVSIAALEEQIITQNTIIRDEGAIVIENIYGGPDSIFIGYGRKALGLLDVRKAIALSSDIFYYIVSGGFGPANIEGMGINKLARWYREFKIGEKLGIDLPGEQAGLVPDPEWKQNYFEGDEFSGKWYLGDTYHAAIGQGDLLASPLHVLSWTATIANGGKIWRPFIVDRVESEGRVVKRNEPHLLGELPASAENIKIAQEGMRMAATGGTAITLSRLPITSAAKTGTAQFDARNRNRSHAWFTAYAPYEDPQIAITAIIEDGGEGGINTAPVVREILDWWAKNRYQK</sequence>
<dbReference type="InterPro" id="IPR012338">
    <property type="entry name" value="Beta-lactam/transpept-like"/>
</dbReference>
<evidence type="ECO:0000256" key="9">
    <source>
        <dbReference type="ARBA" id="ARBA00022984"/>
    </source>
</evidence>
<dbReference type="InterPro" id="IPR017790">
    <property type="entry name" value="Penicillin-binding_protein_2"/>
</dbReference>
<keyword evidence="11 13" id="KW-0472">Membrane</keyword>
<evidence type="ECO:0000259" key="14">
    <source>
        <dbReference type="Pfam" id="PF00905"/>
    </source>
</evidence>
<evidence type="ECO:0000256" key="8">
    <source>
        <dbReference type="ARBA" id="ARBA00022960"/>
    </source>
</evidence>
<evidence type="ECO:0000256" key="5">
    <source>
        <dbReference type="ARBA" id="ARBA00022670"/>
    </source>
</evidence>
<evidence type="ECO:0000256" key="11">
    <source>
        <dbReference type="ARBA" id="ARBA00023136"/>
    </source>
</evidence>
<feature type="domain" description="Penicillin-binding protein dimerisation" evidence="15">
    <location>
        <begin position="95"/>
        <end position="265"/>
    </location>
</feature>
<dbReference type="GO" id="GO:0006508">
    <property type="term" value="P:proteolysis"/>
    <property type="evidence" value="ECO:0007669"/>
    <property type="project" value="UniProtKB-KW"/>
</dbReference>
<dbReference type="InterPro" id="IPR001460">
    <property type="entry name" value="PCN-bd_Tpept"/>
</dbReference>
<organism evidence="16 17">
    <name type="scientific">Candidatus Doudnabacteria bacterium RIFCSPLOWO2_02_FULL_48_13</name>
    <dbReference type="NCBI Taxonomy" id="1817845"/>
    <lineage>
        <taxon>Bacteria</taxon>
        <taxon>Candidatus Doudnaibacteriota</taxon>
    </lineage>
</organism>
<evidence type="ECO:0000313" key="17">
    <source>
        <dbReference type="Proteomes" id="UP000177235"/>
    </source>
</evidence>
<feature type="domain" description="Penicillin-binding protein transpeptidase" evidence="14">
    <location>
        <begin position="310"/>
        <end position="650"/>
    </location>
</feature>
<dbReference type="EMBL" id="MFFF01000005">
    <property type="protein sequence ID" value="OGE99963.1"/>
    <property type="molecule type" value="Genomic_DNA"/>
</dbReference>
<evidence type="ECO:0000313" key="16">
    <source>
        <dbReference type="EMBL" id="OGE99963.1"/>
    </source>
</evidence>
<dbReference type="Proteomes" id="UP000177235">
    <property type="component" value="Unassembled WGS sequence"/>
</dbReference>
<dbReference type="SUPFAM" id="SSF56601">
    <property type="entry name" value="beta-lactamase/transpeptidase-like"/>
    <property type="match status" value="1"/>
</dbReference>
<keyword evidence="5" id="KW-0645">Protease</keyword>
<dbReference type="Gene3D" id="3.30.1390.30">
    <property type="entry name" value="Penicillin-binding protein 2a, domain 3"/>
    <property type="match status" value="1"/>
</dbReference>